<dbReference type="Proteomes" id="UP000433493">
    <property type="component" value="Unassembled WGS sequence"/>
</dbReference>
<evidence type="ECO:0000313" key="1">
    <source>
        <dbReference type="EMBL" id="KAB1642159.1"/>
    </source>
</evidence>
<accession>A0A7J5BA80</accession>
<dbReference type="AlphaFoldDB" id="A0A7J5BA80"/>
<keyword evidence="2" id="KW-1185">Reference proteome</keyword>
<protein>
    <submittedName>
        <fullName evidence="1">Uncharacterized protein</fullName>
    </submittedName>
</protein>
<sequence>MNAEQSAEEVVRTLWSAAHDTALAWDSEHTDTDRFYEALNDLHENADIDVALFGNIFDIDSRPELRGTCALLASAWHDFSPELPTRVTIALDSCQQDILISEIALDVLDAFARVGLKAEVNDDFSVTVTVIWRHHVLSIEDALEAADLLPR</sequence>
<comment type="caution">
    <text evidence="1">The sequence shown here is derived from an EMBL/GenBank/DDBJ whole genome shotgun (WGS) entry which is preliminary data.</text>
</comment>
<name>A0A7J5BA80_9MICO</name>
<organism evidence="1 2">
    <name type="scientific">Gulosibacter chungangensis</name>
    <dbReference type="NCBI Taxonomy" id="979746"/>
    <lineage>
        <taxon>Bacteria</taxon>
        <taxon>Bacillati</taxon>
        <taxon>Actinomycetota</taxon>
        <taxon>Actinomycetes</taxon>
        <taxon>Micrococcales</taxon>
        <taxon>Microbacteriaceae</taxon>
        <taxon>Gulosibacter</taxon>
    </lineage>
</organism>
<dbReference type="OrthoDB" id="5117723at2"/>
<gene>
    <name evidence="1" type="ORF">F8O05_10055</name>
</gene>
<dbReference type="RefSeq" id="WP_158052614.1">
    <property type="nucleotide sequence ID" value="NZ_WBKB01000006.1"/>
</dbReference>
<proteinExistence type="predicted"/>
<reference evidence="1 2" key="1">
    <citation type="submission" date="2019-09" db="EMBL/GenBank/DDBJ databases">
        <title>Phylogeny of genus Pseudoclavibacter and closely related genus.</title>
        <authorList>
            <person name="Li Y."/>
        </authorList>
    </citation>
    <scope>NUCLEOTIDE SEQUENCE [LARGE SCALE GENOMIC DNA]</scope>
    <source>
        <strain evidence="1 2">KCTC 13959</strain>
    </source>
</reference>
<evidence type="ECO:0000313" key="2">
    <source>
        <dbReference type="Proteomes" id="UP000433493"/>
    </source>
</evidence>
<dbReference type="EMBL" id="WBKB01000006">
    <property type="protein sequence ID" value="KAB1642159.1"/>
    <property type="molecule type" value="Genomic_DNA"/>
</dbReference>